<dbReference type="InterPro" id="IPR023214">
    <property type="entry name" value="HAD_sf"/>
</dbReference>
<sequence>MSKVVRTGANWSLSEITCVLFDLDGTLIDTVDLIHKSFDHAVQKVLGKSLTREELLQNIGRPLAVQMKVFSPTRSDLLMDAYLEYNLAKHDENISKYPHTTEILTWLVQEKAMKVGVVTSKKRDLSLRGLRIVGLFDLFDVIVAMEDTKKHKPDPEPVTTALNLLHCLASETLFIGDSPFDIDAGRAAGVFTGAALWGPFSLEQLRAHRPDLELA</sequence>
<accession>A0A0F8WS87</accession>
<dbReference type="PRINTS" id="PR00413">
    <property type="entry name" value="HADHALOGNASE"/>
</dbReference>
<feature type="non-terminal residue" evidence="1">
    <location>
        <position position="215"/>
    </location>
</feature>
<dbReference type="InterPro" id="IPR050155">
    <property type="entry name" value="HAD-like_hydrolase_sf"/>
</dbReference>
<evidence type="ECO:0008006" key="2">
    <source>
        <dbReference type="Google" id="ProtNLM"/>
    </source>
</evidence>
<proteinExistence type="predicted"/>
<comment type="caution">
    <text evidence="1">The sequence shown here is derived from an EMBL/GenBank/DDBJ whole genome shotgun (WGS) entry which is preliminary data.</text>
</comment>
<protein>
    <recommendedName>
        <fullName evidence="2">HAD family hydrolase</fullName>
    </recommendedName>
</protein>
<dbReference type="SUPFAM" id="SSF56784">
    <property type="entry name" value="HAD-like"/>
    <property type="match status" value="1"/>
</dbReference>
<dbReference type="GO" id="GO:0005829">
    <property type="term" value="C:cytosol"/>
    <property type="evidence" value="ECO:0007669"/>
    <property type="project" value="TreeGrafter"/>
</dbReference>
<dbReference type="NCBIfam" id="TIGR01509">
    <property type="entry name" value="HAD-SF-IA-v3"/>
    <property type="match status" value="1"/>
</dbReference>
<dbReference type="Gene3D" id="1.10.150.240">
    <property type="entry name" value="Putative phosphatase, domain 2"/>
    <property type="match status" value="1"/>
</dbReference>
<dbReference type="SFLD" id="SFLDG01135">
    <property type="entry name" value="C1.5.6:_HAD__Beta-PGM__Phospha"/>
    <property type="match status" value="1"/>
</dbReference>
<reference evidence="1" key="1">
    <citation type="journal article" date="2015" name="Nature">
        <title>Complex archaea that bridge the gap between prokaryotes and eukaryotes.</title>
        <authorList>
            <person name="Spang A."/>
            <person name="Saw J.H."/>
            <person name="Jorgensen S.L."/>
            <person name="Zaremba-Niedzwiedzka K."/>
            <person name="Martijn J."/>
            <person name="Lind A.E."/>
            <person name="van Eijk R."/>
            <person name="Schleper C."/>
            <person name="Guy L."/>
            <person name="Ettema T.J."/>
        </authorList>
    </citation>
    <scope>NUCLEOTIDE SEQUENCE</scope>
</reference>
<dbReference type="NCBIfam" id="TIGR01549">
    <property type="entry name" value="HAD-SF-IA-v1"/>
    <property type="match status" value="1"/>
</dbReference>
<dbReference type="InterPro" id="IPR041492">
    <property type="entry name" value="HAD_2"/>
</dbReference>
<organism evidence="1">
    <name type="scientific">marine sediment metagenome</name>
    <dbReference type="NCBI Taxonomy" id="412755"/>
    <lineage>
        <taxon>unclassified sequences</taxon>
        <taxon>metagenomes</taxon>
        <taxon>ecological metagenomes</taxon>
    </lineage>
</organism>
<dbReference type="AlphaFoldDB" id="A0A0F8WS87"/>
<dbReference type="SFLD" id="SFLDS00003">
    <property type="entry name" value="Haloacid_Dehalogenase"/>
    <property type="match status" value="1"/>
</dbReference>
<dbReference type="GO" id="GO:0006281">
    <property type="term" value="P:DNA repair"/>
    <property type="evidence" value="ECO:0007669"/>
    <property type="project" value="TreeGrafter"/>
</dbReference>
<evidence type="ECO:0000313" key="1">
    <source>
        <dbReference type="EMBL" id="KKK59528.1"/>
    </source>
</evidence>
<dbReference type="InterPro" id="IPR023198">
    <property type="entry name" value="PGP-like_dom2"/>
</dbReference>
<dbReference type="Pfam" id="PF13419">
    <property type="entry name" value="HAD_2"/>
    <property type="match status" value="1"/>
</dbReference>
<name>A0A0F8WS87_9ZZZZ</name>
<dbReference type="Gene3D" id="3.40.50.1000">
    <property type="entry name" value="HAD superfamily/HAD-like"/>
    <property type="match status" value="1"/>
</dbReference>
<dbReference type="PANTHER" id="PTHR43434:SF26">
    <property type="entry name" value="PYROPHOSPHATASE PPAX"/>
    <property type="match status" value="1"/>
</dbReference>
<dbReference type="SFLD" id="SFLDG01129">
    <property type="entry name" value="C1.5:_HAD__Beta-PGM__Phosphata"/>
    <property type="match status" value="1"/>
</dbReference>
<dbReference type="InterPro" id="IPR006439">
    <property type="entry name" value="HAD-SF_hydro_IA"/>
</dbReference>
<dbReference type="InterPro" id="IPR036412">
    <property type="entry name" value="HAD-like_sf"/>
</dbReference>
<dbReference type="PANTHER" id="PTHR43434">
    <property type="entry name" value="PHOSPHOGLYCOLATE PHOSPHATASE"/>
    <property type="match status" value="1"/>
</dbReference>
<gene>
    <name evidence="1" type="ORF">LCGC14_3033500</name>
</gene>
<dbReference type="GO" id="GO:0008967">
    <property type="term" value="F:phosphoglycolate phosphatase activity"/>
    <property type="evidence" value="ECO:0007669"/>
    <property type="project" value="TreeGrafter"/>
</dbReference>
<dbReference type="EMBL" id="LAZR01063434">
    <property type="protein sequence ID" value="KKK59528.1"/>
    <property type="molecule type" value="Genomic_DNA"/>
</dbReference>